<keyword evidence="11" id="KW-1185">Reference proteome</keyword>
<dbReference type="OrthoDB" id="19656at2759"/>
<feature type="region of interest" description="Disordered" evidence="10">
    <location>
        <begin position="49"/>
        <end position="68"/>
    </location>
</feature>
<organism evidence="11 12">
    <name type="scientific">Drosophila albomicans</name>
    <name type="common">Fruit fly</name>
    <dbReference type="NCBI Taxonomy" id="7291"/>
    <lineage>
        <taxon>Eukaryota</taxon>
        <taxon>Metazoa</taxon>
        <taxon>Ecdysozoa</taxon>
        <taxon>Arthropoda</taxon>
        <taxon>Hexapoda</taxon>
        <taxon>Insecta</taxon>
        <taxon>Pterygota</taxon>
        <taxon>Neoptera</taxon>
        <taxon>Endopterygota</taxon>
        <taxon>Diptera</taxon>
        <taxon>Brachycera</taxon>
        <taxon>Muscomorpha</taxon>
        <taxon>Ephydroidea</taxon>
        <taxon>Drosophilidae</taxon>
        <taxon>Drosophila</taxon>
    </lineage>
</organism>
<dbReference type="GO" id="GO:0005741">
    <property type="term" value="C:mitochondrial outer membrane"/>
    <property type="evidence" value="ECO:0007669"/>
    <property type="project" value="UniProtKB-SubCell"/>
</dbReference>
<dbReference type="Gene3D" id="2.40.160.10">
    <property type="entry name" value="Porin"/>
    <property type="match status" value="1"/>
</dbReference>
<accession>A0A9C6W808</accession>
<dbReference type="Pfam" id="PF01459">
    <property type="entry name" value="Porin_3"/>
    <property type="match status" value="1"/>
</dbReference>
<proteinExistence type="inferred from homology"/>
<dbReference type="AlphaFoldDB" id="A0A9C6W808"/>
<keyword evidence="5" id="KW-0812">Transmembrane</keyword>
<evidence type="ECO:0000256" key="8">
    <source>
        <dbReference type="ARBA" id="ARBA00023128"/>
    </source>
</evidence>
<evidence type="ECO:0000256" key="5">
    <source>
        <dbReference type="ARBA" id="ARBA00022692"/>
    </source>
</evidence>
<sequence length="360" mass="40842">MGNVPSEMKQKEKQKMSKESFYRIFGLRMVNEGDGYAIDGERLKIQREQQLQMPQQQQPEEKQQQSEFELGNPGAIADLHHQCHEMWPQTFEGFRLNISRTLSQSLAVGHALQVGQKSQLADCQFNASFVGERMHPMTGETYPAIMGEVDAKGNVRATLMHFMAARWRCKWMANVLDGELQNTRLFVDYFGKSCTCSWVLSNLDVRHQMGVCVASYLQQVTPQLALGVDLIYQREQIVPGGQAALVSAVARYHHDDNRLWSAVFSLHSLELCYSQLYGQCLGASVQLRANILKRQAISRLCYHCFIPKMGFNFRGGIDTRGVISALCERRLEPLPIVLQLSGKLNHRTNRFRFGLGLLIG</sequence>
<evidence type="ECO:0000256" key="7">
    <source>
        <dbReference type="ARBA" id="ARBA00022927"/>
    </source>
</evidence>
<dbReference type="GO" id="GO:0008320">
    <property type="term" value="F:protein transmembrane transporter activity"/>
    <property type="evidence" value="ECO:0007669"/>
    <property type="project" value="InterPro"/>
</dbReference>
<name>A0A9C6W808_DROAB</name>
<dbReference type="InterPro" id="IPR037930">
    <property type="entry name" value="Tom40"/>
</dbReference>
<keyword evidence="7" id="KW-0653">Protein transport</keyword>
<keyword evidence="9" id="KW-0472">Membrane</keyword>
<dbReference type="InterPro" id="IPR023614">
    <property type="entry name" value="Porin_dom_sf"/>
</dbReference>
<evidence type="ECO:0000256" key="6">
    <source>
        <dbReference type="ARBA" id="ARBA00022787"/>
    </source>
</evidence>
<evidence type="ECO:0000313" key="12">
    <source>
        <dbReference type="RefSeq" id="XP_051862811.1"/>
    </source>
</evidence>
<keyword evidence="4" id="KW-1134">Transmembrane beta strand</keyword>
<evidence type="ECO:0000256" key="2">
    <source>
        <dbReference type="ARBA" id="ARBA00010510"/>
    </source>
</evidence>
<keyword evidence="8" id="KW-0496">Mitochondrion</keyword>
<keyword evidence="3" id="KW-0813">Transport</keyword>
<comment type="similarity">
    <text evidence="2">Belongs to the Tom40 family.</text>
</comment>
<dbReference type="GeneID" id="127565916"/>
<dbReference type="CDD" id="cd07305">
    <property type="entry name" value="Porin3_Tom40"/>
    <property type="match status" value="1"/>
</dbReference>
<evidence type="ECO:0000256" key="4">
    <source>
        <dbReference type="ARBA" id="ARBA00022452"/>
    </source>
</evidence>
<feature type="compositionally biased region" description="Low complexity" evidence="10">
    <location>
        <begin position="49"/>
        <end position="58"/>
    </location>
</feature>
<dbReference type="InterPro" id="IPR027246">
    <property type="entry name" value="Porin_Euk/Tom40"/>
</dbReference>
<keyword evidence="6" id="KW-1000">Mitochondrion outer membrane</keyword>
<evidence type="ECO:0000256" key="3">
    <source>
        <dbReference type="ARBA" id="ARBA00022448"/>
    </source>
</evidence>
<reference evidence="12" key="1">
    <citation type="submission" date="2025-08" db="UniProtKB">
        <authorList>
            <consortium name="RefSeq"/>
        </authorList>
    </citation>
    <scope>IDENTIFICATION</scope>
    <source>
        <strain evidence="12">15112-1751.03</strain>
        <tissue evidence="12">Whole Adult</tissue>
    </source>
</reference>
<protein>
    <submittedName>
        <fullName evidence="12">Mitochondrial import receptor subunit TOM40 homolog 2-like</fullName>
    </submittedName>
</protein>
<comment type="subcellular location">
    <subcellularLocation>
        <location evidence="1">Mitochondrion outer membrane</location>
        <topology evidence="1">Multi-pass membrane protein</topology>
    </subcellularLocation>
</comment>
<dbReference type="Proteomes" id="UP000515160">
    <property type="component" value="Chromosome X"/>
</dbReference>
<dbReference type="PANTHER" id="PTHR10802">
    <property type="entry name" value="MITOCHONDRIAL IMPORT RECEPTOR SUBUNIT TOM40"/>
    <property type="match status" value="1"/>
</dbReference>
<evidence type="ECO:0000256" key="9">
    <source>
        <dbReference type="ARBA" id="ARBA00023136"/>
    </source>
</evidence>
<evidence type="ECO:0000256" key="10">
    <source>
        <dbReference type="SAM" id="MobiDB-lite"/>
    </source>
</evidence>
<evidence type="ECO:0000256" key="1">
    <source>
        <dbReference type="ARBA" id="ARBA00004374"/>
    </source>
</evidence>
<evidence type="ECO:0000313" key="11">
    <source>
        <dbReference type="Proteomes" id="UP000515160"/>
    </source>
</evidence>
<dbReference type="RefSeq" id="XP_051862811.1">
    <property type="nucleotide sequence ID" value="XM_052006851.1"/>
</dbReference>
<dbReference type="GO" id="GO:0030150">
    <property type="term" value="P:protein import into mitochondrial matrix"/>
    <property type="evidence" value="ECO:0007669"/>
    <property type="project" value="InterPro"/>
</dbReference>
<gene>
    <name evidence="12" type="primary">LOC127565916</name>
</gene>